<proteinExistence type="predicted"/>
<protein>
    <submittedName>
        <fullName evidence="2">Regulator</fullName>
    </submittedName>
</protein>
<organism evidence="2 3">
    <name type="scientific">Streptacidiphilus pinicola</name>
    <dbReference type="NCBI Taxonomy" id="2219663"/>
    <lineage>
        <taxon>Bacteria</taxon>
        <taxon>Bacillati</taxon>
        <taxon>Actinomycetota</taxon>
        <taxon>Actinomycetes</taxon>
        <taxon>Kitasatosporales</taxon>
        <taxon>Streptomycetaceae</taxon>
        <taxon>Streptacidiphilus</taxon>
    </lineage>
</organism>
<gene>
    <name evidence="2" type="ORF">DN069_38130</name>
</gene>
<evidence type="ECO:0000313" key="3">
    <source>
        <dbReference type="Proteomes" id="UP000248889"/>
    </source>
</evidence>
<dbReference type="SUPFAM" id="SSF49785">
    <property type="entry name" value="Galactose-binding domain-like"/>
    <property type="match status" value="1"/>
</dbReference>
<dbReference type="InterPro" id="IPR008979">
    <property type="entry name" value="Galactose-bd-like_sf"/>
</dbReference>
<sequence length="141" mass="14675">MDSLPYQGLSHNNGPSIQTNPFSWVWQRPNGVSIGGTRYKRGVTVVAPSNTVIDLNRSCKLFTASVGIDDMTLGLGSAKFTVEDAATGAVLWRSPVIHGGDPAVPVSVPLGGVSAIKLVVHGSHGFIGGQIADWADAGFTC</sequence>
<dbReference type="Proteomes" id="UP000248889">
    <property type="component" value="Unassembled WGS sequence"/>
</dbReference>
<dbReference type="Gene3D" id="2.60.120.1060">
    <property type="entry name" value="NPCBM/NEW2 domain"/>
    <property type="match status" value="1"/>
</dbReference>
<accession>A0A2X0IZL7</accession>
<feature type="domain" description="Glycosyl hydrolase family 98 putative carbohydrate-binding module" evidence="1">
    <location>
        <begin position="1"/>
        <end position="141"/>
    </location>
</feature>
<dbReference type="InterPro" id="IPR013222">
    <property type="entry name" value="Glyco_hyd_98_carb-bd"/>
</dbReference>
<comment type="caution">
    <text evidence="2">The sequence shown here is derived from an EMBL/GenBank/DDBJ whole genome shotgun (WGS) entry which is preliminary data.</text>
</comment>
<reference evidence="2 3" key="1">
    <citation type="submission" date="2018-06" db="EMBL/GenBank/DDBJ databases">
        <title>Streptacidiphilus pinicola sp. nov., isolated from pine grove soil.</title>
        <authorList>
            <person name="Roh S.G."/>
            <person name="Park S."/>
            <person name="Kim M.-K."/>
            <person name="Yun B.-R."/>
            <person name="Park J."/>
            <person name="Kim M.J."/>
            <person name="Kim Y.S."/>
            <person name="Kim S.B."/>
        </authorList>
    </citation>
    <scope>NUCLEOTIDE SEQUENCE [LARGE SCALE GENOMIC DNA]</scope>
    <source>
        <strain evidence="2 3">MMS16-CNU450</strain>
    </source>
</reference>
<evidence type="ECO:0000313" key="2">
    <source>
        <dbReference type="EMBL" id="RAG80438.1"/>
    </source>
</evidence>
<dbReference type="AlphaFoldDB" id="A0A2X0IZL7"/>
<dbReference type="Pfam" id="PF08305">
    <property type="entry name" value="NPCBM"/>
    <property type="match status" value="1"/>
</dbReference>
<evidence type="ECO:0000259" key="1">
    <source>
        <dbReference type="SMART" id="SM00776"/>
    </source>
</evidence>
<dbReference type="SMART" id="SM00776">
    <property type="entry name" value="NPCBM"/>
    <property type="match status" value="1"/>
</dbReference>
<name>A0A2X0IZL7_9ACTN</name>
<dbReference type="InterPro" id="IPR038637">
    <property type="entry name" value="NPCBM_sf"/>
</dbReference>
<keyword evidence="3" id="KW-1185">Reference proteome</keyword>
<dbReference type="EMBL" id="QKYN01000232">
    <property type="protein sequence ID" value="RAG80438.1"/>
    <property type="molecule type" value="Genomic_DNA"/>
</dbReference>
<dbReference type="OrthoDB" id="3872454at2"/>